<accession>A0A368UKY6</accession>
<dbReference type="FunFam" id="3.30.70.1400:FF:000001">
    <property type="entry name" value="Aminomethyltransferase"/>
    <property type="match status" value="1"/>
</dbReference>
<keyword evidence="11" id="KW-0489">Methyltransferase</keyword>
<evidence type="ECO:0000256" key="7">
    <source>
        <dbReference type="HAMAP-Rule" id="MF_00259"/>
    </source>
</evidence>
<dbReference type="InterPro" id="IPR022903">
    <property type="entry name" value="GcvT_bac"/>
</dbReference>
<dbReference type="GO" id="GO:0008168">
    <property type="term" value="F:methyltransferase activity"/>
    <property type="evidence" value="ECO:0007669"/>
    <property type="project" value="UniProtKB-KW"/>
</dbReference>
<evidence type="ECO:0000256" key="1">
    <source>
        <dbReference type="ARBA" id="ARBA00008609"/>
    </source>
</evidence>
<dbReference type="InterPro" id="IPR027266">
    <property type="entry name" value="TrmE/GcvT-like"/>
</dbReference>
<evidence type="ECO:0000259" key="9">
    <source>
        <dbReference type="Pfam" id="PF01571"/>
    </source>
</evidence>
<evidence type="ECO:0000256" key="4">
    <source>
        <dbReference type="ARBA" id="ARBA00022679"/>
    </source>
</evidence>
<keyword evidence="3 7" id="KW-0032">Aminotransferase</keyword>
<dbReference type="FunFam" id="4.10.1250.10:FF:000001">
    <property type="entry name" value="Aminomethyltransferase"/>
    <property type="match status" value="1"/>
</dbReference>
<gene>
    <name evidence="7" type="primary">gcvT</name>
    <name evidence="11" type="ORF">DFO77_1287</name>
</gene>
<dbReference type="NCBIfam" id="NF001567">
    <property type="entry name" value="PRK00389.1"/>
    <property type="match status" value="1"/>
</dbReference>
<dbReference type="RefSeq" id="WP_114437875.1">
    <property type="nucleotide sequence ID" value="NZ_QPIZ01000028.1"/>
</dbReference>
<keyword evidence="4 7" id="KW-0808">Transferase</keyword>
<comment type="similarity">
    <text evidence="1 7">Belongs to the GcvT family.</text>
</comment>
<dbReference type="Pfam" id="PF08669">
    <property type="entry name" value="GCV_T_C"/>
    <property type="match status" value="1"/>
</dbReference>
<dbReference type="GO" id="GO:0004047">
    <property type="term" value="F:aminomethyltransferase activity"/>
    <property type="evidence" value="ECO:0007669"/>
    <property type="project" value="UniProtKB-UniRule"/>
</dbReference>
<comment type="subunit">
    <text evidence="7">The glycine cleavage system is composed of four proteins: P, T, L and H.</text>
</comment>
<dbReference type="HAMAP" id="MF_00259">
    <property type="entry name" value="GcvT"/>
    <property type="match status" value="1"/>
</dbReference>
<dbReference type="Pfam" id="PF01571">
    <property type="entry name" value="GCV_T"/>
    <property type="match status" value="1"/>
</dbReference>
<dbReference type="Proteomes" id="UP000252733">
    <property type="component" value="Unassembled WGS sequence"/>
</dbReference>
<comment type="catalytic activity">
    <reaction evidence="6 7">
        <text>N(6)-[(R)-S(8)-aminomethyldihydrolipoyl]-L-lysyl-[protein] + (6S)-5,6,7,8-tetrahydrofolate = N(6)-[(R)-dihydrolipoyl]-L-lysyl-[protein] + (6R)-5,10-methylene-5,6,7,8-tetrahydrofolate + NH4(+)</text>
        <dbReference type="Rhea" id="RHEA:16945"/>
        <dbReference type="Rhea" id="RHEA-COMP:10475"/>
        <dbReference type="Rhea" id="RHEA-COMP:10492"/>
        <dbReference type="ChEBI" id="CHEBI:15636"/>
        <dbReference type="ChEBI" id="CHEBI:28938"/>
        <dbReference type="ChEBI" id="CHEBI:57453"/>
        <dbReference type="ChEBI" id="CHEBI:83100"/>
        <dbReference type="ChEBI" id="CHEBI:83143"/>
        <dbReference type="EC" id="2.1.2.10"/>
    </reaction>
</comment>
<dbReference type="InterPro" id="IPR006223">
    <property type="entry name" value="GcvT"/>
</dbReference>
<organism evidence="11 12">
    <name type="scientific">Marinilabilia salmonicolor</name>
    <dbReference type="NCBI Taxonomy" id="989"/>
    <lineage>
        <taxon>Bacteria</taxon>
        <taxon>Pseudomonadati</taxon>
        <taxon>Bacteroidota</taxon>
        <taxon>Bacteroidia</taxon>
        <taxon>Marinilabiliales</taxon>
        <taxon>Marinilabiliaceae</taxon>
        <taxon>Marinilabilia</taxon>
    </lineage>
</organism>
<dbReference type="NCBIfam" id="TIGR00528">
    <property type="entry name" value="gcvT"/>
    <property type="match status" value="1"/>
</dbReference>
<evidence type="ECO:0000256" key="2">
    <source>
        <dbReference type="ARBA" id="ARBA00012616"/>
    </source>
</evidence>
<evidence type="ECO:0000313" key="11">
    <source>
        <dbReference type="EMBL" id="RCW29407.1"/>
    </source>
</evidence>
<dbReference type="InterPro" id="IPR029043">
    <property type="entry name" value="GcvT/YgfZ_C"/>
</dbReference>
<dbReference type="InterPro" id="IPR028896">
    <property type="entry name" value="GcvT/YgfZ/DmdA"/>
</dbReference>
<evidence type="ECO:0000259" key="10">
    <source>
        <dbReference type="Pfam" id="PF08669"/>
    </source>
</evidence>
<name>A0A368UKY6_9BACT</name>
<dbReference type="FunFam" id="2.40.30.110:FF:000003">
    <property type="entry name" value="Aminomethyltransferase"/>
    <property type="match status" value="1"/>
</dbReference>
<dbReference type="AlphaFoldDB" id="A0A368UKY6"/>
<evidence type="ECO:0000256" key="5">
    <source>
        <dbReference type="ARBA" id="ARBA00031395"/>
    </source>
</evidence>
<reference evidence="11 12" key="1">
    <citation type="submission" date="2018-07" db="EMBL/GenBank/DDBJ databases">
        <title>Freshwater and sediment microbial communities from various areas in North America, analyzing microbe dynamics in response to fracking.</title>
        <authorList>
            <person name="Lamendella R."/>
        </authorList>
    </citation>
    <scope>NUCLEOTIDE SEQUENCE [LARGE SCALE GENOMIC DNA]</scope>
    <source>
        <strain evidence="11 12">160A</strain>
    </source>
</reference>
<dbReference type="InterPro" id="IPR006222">
    <property type="entry name" value="GCVT_N"/>
</dbReference>
<dbReference type="Gene3D" id="3.30.70.1400">
    <property type="entry name" value="Aminomethyltransferase beta-barrel domains"/>
    <property type="match status" value="1"/>
</dbReference>
<dbReference type="GO" id="GO:0019464">
    <property type="term" value="P:glycine decarboxylation via glycine cleavage system"/>
    <property type="evidence" value="ECO:0007669"/>
    <property type="project" value="UniProtKB-UniRule"/>
</dbReference>
<feature type="domain" description="Aminomethyltransferase C-terminal" evidence="10">
    <location>
        <begin position="282"/>
        <end position="360"/>
    </location>
</feature>
<keyword evidence="12" id="KW-1185">Reference proteome</keyword>
<dbReference type="EMBL" id="QPIZ01000028">
    <property type="protein sequence ID" value="RCW29407.1"/>
    <property type="molecule type" value="Genomic_DNA"/>
</dbReference>
<dbReference type="GO" id="GO:0032259">
    <property type="term" value="P:methylation"/>
    <property type="evidence" value="ECO:0007669"/>
    <property type="project" value="UniProtKB-KW"/>
</dbReference>
<evidence type="ECO:0000256" key="3">
    <source>
        <dbReference type="ARBA" id="ARBA00022576"/>
    </source>
</evidence>
<feature type="binding site" evidence="8">
    <location>
        <position position="195"/>
    </location>
    <ligand>
        <name>substrate</name>
    </ligand>
</feature>
<dbReference type="GO" id="GO:0005829">
    <property type="term" value="C:cytosol"/>
    <property type="evidence" value="ECO:0007669"/>
    <property type="project" value="TreeGrafter"/>
</dbReference>
<dbReference type="Gene3D" id="3.30.1360.120">
    <property type="entry name" value="Probable tRNA modification gtpase trme, domain 1"/>
    <property type="match status" value="1"/>
</dbReference>
<dbReference type="InterPro" id="IPR013977">
    <property type="entry name" value="GcvT_C"/>
</dbReference>
<dbReference type="Gene3D" id="4.10.1250.10">
    <property type="entry name" value="Aminomethyltransferase fragment"/>
    <property type="match status" value="1"/>
</dbReference>
<protein>
    <recommendedName>
        <fullName evidence="2 7">Aminomethyltransferase</fullName>
        <ecNumber evidence="2 7">2.1.2.10</ecNumber>
    </recommendedName>
    <alternativeName>
        <fullName evidence="5 7">Glycine cleavage system T protein</fullName>
    </alternativeName>
</protein>
<dbReference type="Gene3D" id="2.40.30.110">
    <property type="entry name" value="Aminomethyltransferase beta-barrel domains"/>
    <property type="match status" value="1"/>
</dbReference>
<dbReference type="PIRSF" id="PIRSF006487">
    <property type="entry name" value="GcvT"/>
    <property type="match status" value="1"/>
</dbReference>
<comment type="caution">
    <text evidence="11">The sequence shown here is derived from an EMBL/GenBank/DDBJ whole genome shotgun (WGS) entry which is preliminary data.</text>
</comment>
<comment type="function">
    <text evidence="7">The glycine cleavage system catalyzes the degradation of glycine.</text>
</comment>
<feature type="domain" description="GCVT N-terminal" evidence="9">
    <location>
        <begin position="7"/>
        <end position="260"/>
    </location>
</feature>
<dbReference type="GO" id="GO:0008483">
    <property type="term" value="F:transaminase activity"/>
    <property type="evidence" value="ECO:0007669"/>
    <property type="project" value="UniProtKB-KW"/>
</dbReference>
<dbReference type="PANTHER" id="PTHR43757">
    <property type="entry name" value="AMINOMETHYLTRANSFERASE"/>
    <property type="match status" value="1"/>
</dbReference>
<dbReference type="SUPFAM" id="SSF103025">
    <property type="entry name" value="Folate-binding domain"/>
    <property type="match status" value="1"/>
</dbReference>
<evidence type="ECO:0000313" key="12">
    <source>
        <dbReference type="Proteomes" id="UP000252733"/>
    </source>
</evidence>
<dbReference type="GO" id="GO:0005960">
    <property type="term" value="C:glycine cleavage complex"/>
    <property type="evidence" value="ECO:0007669"/>
    <property type="project" value="InterPro"/>
</dbReference>
<dbReference type="PANTHER" id="PTHR43757:SF2">
    <property type="entry name" value="AMINOMETHYLTRANSFERASE, MITOCHONDRIAL"/>
    <property type="match status" value="1"/>
</dbReference>
<dbReference type="SUPFAM" id="SSF101790">
    <property type="entry name" value="Aminomethyltransferase beta-barrel domain"/>
    <property type="match status" value="1"/>
</dbReference>
<evidence type="ECO:0000256" key="6">
    <source>
        <dbReference type="ARBA" id="ARBA00047665"/>
    </source>
</evidence>
<proteinExistence type="inferred from homology"/>
<dbReference type="EC" id="2.1.2.10" evidence="2 7"/>
<evidence type="ECO:0000256" key="8">
    <source>
        <dbReference type="PIRSR" id="PIRSR006487-1"/>
    </source>
</evidence>
<sequence length="362" mass="39842">MQKTVLNDIHRELGAKMVPFAGFDMPVEYSGINKEHMAVREAAGIFDVSHMGEFWVKGPNAQKLIQYVTSNDVAALPVGKAQYSCLPNKQGGIVDDLIVYHYEAEKYMLVVNASNMEKDWKWINENNSFGAELENASDKISLIAVQGPKAASILQKITTTDLSSVPYYSFKVGTIGKVDNVIISNTGYTGSGGFELYVYNEEAPALWNAVMEAGTEFGLLPAGLGARDTLRLEAGLALYGNDLDDTTSPVEAGLGWITKLVDGNDFISRKLFEQQKEKGVVKRLKGFVLQERGIPRHGYEIVDADGNNIGTVTSGTMSPMLKQGIGMGYLKKGFWKPESEIFIRVRNKDLRAKVVKPPFVEL</sequence>